<evidence type="ECO:0000256" key="1">
    <source>
        <dbReference type="ARBA" id="ARBA00000135"/>
    </source>
</evidence>
<dbReference type="NCBIfam" id="NF002076">
    <property type="entry name" value="PRK00913.2-3"/>
    <property type="match status" value="1"/>
</dbReference>
<evidence type="ECO:0000313" key="8">
    <source>
        <dbReference type="EMBL" id="CDJ68823.1"/>
    </source>
</evidence>
<gene>
    <name evidence="8" type="ORF">ENH_00065520</name>
</gene>
<dbReference type="Pfam" id="PF02789">
    <property type="entry name" value="Peptidase_M17_N"/>
    <property type="match status" value="1"/>
</dbReference>
<dbReference type="OrthoDB" id="412814at2759"/>
<dbReference type="InterPro" id="IPR011356">
    <property type="entry name" value="Leucine_aapep/pepB"/>
</dbReference>
<protein>
    <submittedName>
        <fullName evidence="8">Cytosol aminopeptidase, putative</fullName>
    </submittedName>
</protein>
<dbReference type="Proteomes" id="UP000030754">
    <property type="component" value="Unassembled WGS sequence"/>
</dbReference>
<evidence type="ECO:0000256" key="3">
    <source>
        <dbReference type="ARBA" id="ARBA00009528"/>
    </source>
</evidence>
<comment type="catalytic activity">
    <reaction evidence="2">
        <text>Release of N-terminal proline from a peptide.</text>
        <dbReference type="EC" id="3.4.11.5"/>
    </reaction>
</comment>
<dbReference type="PROSITE" id="PS00631">
    <property type="entry name" value="CYTOSOL_AP"/>
    <property type="match status" value="1"/>
</dbReference>
<evidence type="ECO:0000256" key="6">
    <source>
        <dbReference type="ARBA" id="ARBA00022801"/>
    </source>
</evidence>
<accession>U6N0J0</accession>
<dbReference type="Gene3D" id="3.40.220.10">
    <property type="entry name" value="Leucine Aminopeptidase, subunit E, domain 1"/>
    <property type="match status" value="1"/>
</dbReference>
<dbReference type="SUPFAM" id="SSF52949">
    <property type="entry name" value="Macro domain-like"/>
    <property type="match status" value="1"/>
</dbReference>
<evidence type="ECO:0000259" key="7">
    <source>
        <dbReference type="PROSITE" id="PS00631"/>
    </source>
</evidence>
<dbReference type="GO" id="GO:0030145">
    <property type="term" value="F:manganese ion binding"/>
    <property type="evidence" value="ECO:0007669"/>
    <property type="project" value="InterPro"/>
</dbReference>
<dbReference type="MEROPS" id="M17.008"/>
<feature type="domain" description="Cytosol aminopeptidase" evidence="7">
    <location>
        <begin position="383"/>
        <end position="390"/>
    </location>
</feature>
<dbReference type="PRINTS" id="PR00481">
    <property type="entry name" value="LAMNOPPTDASE"/>
</dbReference>
<dbReference type="EMBL" id="HG725606">
    <property type="protein sequence ID" value="CDJ68823.1"/>
    <property type="molecule type" value="Genomic_DNA"/>
</dbReference>
<evidence type="ECO:0000256" key="4">
    <source>
        <dbReference type="ARBA" id="ARBA00022438"/>
    </source>
</evidence>
<comment type="catalytic activity">
    <reaction evidence="1">
        <text>Release of an N-terminal amino acid, Xaa-|-Yaa-, in which Xaa is preferably Leu, but may be other amino acids including Pro although not Arg or Lys, and Yaa may be Pro. Amino acid amides and methyl esters are also readily hydrolyzed, but rates on arylamides are exceedingly low.</text>
        <dbReference type="EC" id="3.4.11.1"/>
    </reaction>
</comment>
<dbReference type="GeneID" id="25476689"/>
<reference evidence="8" key="2">
    <citation type="submission" date="2013-10" db="EMBL/GenBank/DDBJ databases">
        <authorList>
            <person name="Aslett M."/>
        </authorList>
    </citation>
    <scope>NUCLEOTIDE SEQUENCE [LARGE SCALE GENOMIC DNA]</scope>
    <source>
        <strain evidence="8">Houghton</strain>
    </source>
</reference>
<dbReference type="VEuPathDB" id="ToxoDB:ENH_00065520"/>
<dbReference type="InterPro" id="IPR000819">
    <property type="entry name" value="Peptidase_M17_C"/>
</dbReference>
<dbReference type="InterPro" id="IPR023042">
    <property type="entry name" value="Peptidase_M17_leu_NH2_pept"/>
</dbReference>
<name>U6N0J0_9EIME</name>
<dbReference type="Gene3D" id="3.40.630.10">
    <property type="entry name" value="Zn peptidases"/>
    <property type="match status" value="1"/>
</dbReference>
<dbReference type="HAMAP" id="MF_00181">
    <property type="entry name" value="Cytosol_peptidase_M17"/>
    <property type="match status" value="1"/>
</dbReference>
<dbReference type="GO" id="GO:0070006">
    <property type="term" value="F:metalloaminopeptidase activity"/>
    <property type="evidence" value="ECO:0007669"/>
    <property type="project" value="InterPro"/>
</dbReference>
<dbReference type="PANTHER" id="PTHR11963">
    <property type="entry name" value="LEUCINE AMINOPEPTIDASE-RELATED"/>
    <property type="match status" value="1"/>
</dbReference>
<dbReference type="AlphaFoldDB" id="U6N0J0"/>
<dbReference type="CDD" id="cd00433">
    <property type="entry name" value="Peptidase_M17"/>
    <property type="match status" value="1"/>
</dbReference>
<keyword evidence="5" id="KW-0645">Protease</keyword>
<dbReference type="Pfam" id="PF00883">
    <property type="entry name" value="Peptidase_M17"/>
    <property type="match status" value="1"/>
</dbReference>
<keyword evidence="6" id="KW-0378">Hydrolase</keyword>
<evidence type="ECO:0000256" key="2">
    <source>
        <dbReference type="ARBA" id="ARBA00001585"/>
    </source>
</evidence>
<evidence type="ECO:0000313" key="9">
    <source>
        <dbReference type="Proteomes" id="UP000030754"/>
    </source>
</evidence>
<dbReference type="SUPFAM" id="SSF53187">
    <property type="entry name" value="Zn-dependent exopeptidases"/>
    <property type="match status" value="1"/>
</dbReference>
<dbReference type="InterPro" id="IPR043472">
    <property type="entry name" value="Macro_dom-like"/>
</dbReference>
<dbReference type="PANTHER" id="PTHR11963:SF23">
    <property type="entry name" value="CYTOSOL AMINOPEPTIDASE"/>
    <property type="match status" value="1"/>
</dbReference>
<evidence type="ECO:0000256" key="5">
    <source>
        <dbReference type="ARBA" id="ARBA00022670"/>
    </source>
</evidence>
<dbReference type="GO" id="GO:0005737">
    <property type="term" value="C:cytoplasm"/>
    <property type="evidence" value="ECO:0007669"/>
    <property type="project" value="InterPro"/>
</dbReference>
<dbReference type="RefSeq" id="XP_013437290.1">
    <property type="nucleotide sequence ID" value="XM_013581836.1"/>
</dbReference>
<organism evidence="8 9">
    <name type="scientific">Eimeria necatrix</name>
    <dbReference type="NCBI Taxonomy" id="51315"/>
    <lineage>
        <taxon>Eukaryota</taxon>
        <taxon>Sar</taxon>
        <taxon>Alveolata</taxon>
        <taxon>Apicomplexa</taxon>
        <taxon>Conoidasida</taxon>
        <taxon>Coccidia</taxon>
        <taxon>Eucoccidiorida</taxon>
        <taxon>Eimeriorina</taxon>
        <taxon>Eimeriidae</taxon>
        <taxon>Eimeria</taxon>
    </lineage>
</organism>
<reference evidence="8" key="1">
    <citation type="submission" date="2013-10" db="EMBL/GenBank/DDBJ databases">
        <title>Genomic analysis of the causative agents of coccidiosis in chickens.</title>
        <authorList>
            <person name="Reid A.J."/>
            <person name="Blake D."/>
            <person name="Billington K."/>
            <person name="Browne H."/>
            <person name="Dunn M."/>
            <person name="Hung S."/>
            <person name="Kawahara F."/>
            <person name="Miranda-Saavedra D."/>
            <person name="Mourier T."/>
            <person name="Nagra H."/>
            <person name="Otto T.D."/>
            <person name="Rawlings N."/>
            <person name="Sanchez A."/>
            <person name="Sanders M."/>
            <person name="Subramaniam C."/>
            <person name="Tay Y."/>
            <person name="Dear P."/>
            <person name="Doerig C."/>
            <person name="Gruber A."/>
            <person name="Parkinson J."/>
            <person name="Shirley M."/>
            <person name="Wan K.L."/>
            <person name="Berriman M."/>
            <person name="Tomley F."/>
            <person name="Pain A."/>
        </authorList>
    </citation>
    <scope>NUCLEOTIDE SEQUENCE [LARGE SCALE GENOMIC DNA]</scope>
    <source>
        <strain evidence="8">Houghton</strain>
    </source>
</reference>
<sequence length="532" mass="56215">MVPPQPRTVKTDPPEMPLTECRWANKIKFSVEPLSAMENYKGDCFVFVSKGALSPQAAAFDEQRGALLAGALEEADFKGDAGSVVSVRVPGGAPRYLMAVGCGEHKTFDAQVVGAAVAAALREKSKIKSAALFIPDLAQGCPCPEAPKMFLRKLQSVLETILVEMNPDNRFKGTGTKNLKTSEVEQLTIFAANKEGTEAVLQAARHVAAGVHFARELVNSPANYCTTVTLAKAAESLAAEFGLECKILGQAEVEALGMGCYLGVCKGSMYPPQFIHLTYRPKGAPEGAPGAPLRKLAFVGKGLCFDSGGYNIKRAETSIELMKFDMGGAAAVLGAARALGLLQPAGVEVHFVAAAAENMVSSQAYRPGDVLTASNGKTVEVGNTDAEGRLTLADALVFAEKLQVDAILDVATLTGACVVALGESYAGLFSPDDQLAEKILKCADRSCEKMWRMPFVSRYRENLESKCADLNNTATKGKGGGAITAAVFLKEFVEKTPWAHIDIAGPAWCSKSGSATGYGVRTLVEFALTAAQ</sequence>
<dbReference type="GO" id="GO:0006508">
    <property type="term" value="P:proteolysis"/>
    <property type="evidence" value="ECO:0007669"/>
    <property type="project" value="UniProtKB-KW"/>
</dbReference>
<proteinExistence type="inferred from homology"/>
<comment type="similarity">
    <text evidence="3">Belongs to the peptidase M17 family.</text>
</comment>
<dbReference type="InterPro" id="IPR008283">
    <property type="entry name" value="Peptidase_M17_N"/>
</dbReference>
<keyword evidence="9" id="KW-1185">Reference proteome</keyword>
<keyword evidence="4 8" id="KW-0031">Aminopeptidase</keyword>